<reference evidence="1" key="1">
    <citation type="submission" date="2024-11" db="EMBL/GenBank/DDBJ databases">
        <title>Sequencing of Borrelia variable plasmids from multiple Borrelia sensu lato isolates.</title>
        <authorList>
            <person name="Mongodin E.F."/>
            <person name="Rudenko N."/>
            <person name="Fraser C.M."/>
            <person name="Schutzer S."/>
            <person name="Luft B."/>
            <person name="Morgan R."/>
            <person name="Casjens S."/>
            <person name="Qiu W."/>
        </authorList>
    </citation>
    <scope>NUCLEOTIDE SEQUENCE</scope>
    <source>
        <strain evidence="1">SCW30h</strain>
    </source>
</reference>
<name>A0ACD5G5K2_9SPIR</name>
<dbReference type="Proteomes" id="UP001305925">
    <property type="component" value="Plasmid lp36"/>
</dbReference>
<gene>
    <name evidence="1" type="ORF">QIA00_04880</name>
</gene>
<sequence length="211" mass="23476">MPLIPMAVVVIYSIACFSIGPSERRKKALDDLKNNKLEDEFFKLSKMLNSAISNYKDDTLEDAIKKYKETIEQASQDENKIETIKDYTEYISANEQKKKKNVDHLKTVANVLPIIKKTIETACLSYVDAFVAVTSSLSCNEFKQVINKFNAAAKEYANGDKGDNAVNVIVGPIASMAYIGFEDTGFNRAKMFASNKKGSEVDTMIIAIDNS</sequence>
<geneLocation type="plasmid" evidence="1 2">
    <name>lp36</name>
</geneLocation>
<evidence type="ECO:0000313" key="2">
    <source>
        <dbReference type="Proteomes" id="UP001305925"/>
    </source>
</evidence>
<protein>
    <submittedName>
        <fullName evidence="1">Uncharacterized protein</fullName>
    </submittedName>
</protein>
<organism evidence="1 2">
    <name type="scientific">Borreliella americana</name>
    <dbReference type="NCBI Taxonomy" id="478807"/>
    <lineage>
        <taxon>Bacteria</taxon>
        <taxon>Pseudomonadati</taxon>
        <taxon>Spirochaetota</taxon>
        <taxon>Spirochaetia</taxon>
        <taxon>Spirochaetales</taxon>
        <taxon>Borreliaceae</taxon>
        <taxon>Borreliella</taxon>
    </lineage>
</organism>
<proteinExistence type="predicted"/>
<keyword evidence="1" id="KW-0614">Plasmid</keyword>
<accession>A0ACD5G5K2</accession>
<evidence type="ECO:0000313" key="1">
    <source>
        <dbReference type="EMBL" id="XOU08905.1"/>
    </source>
</evidence>
<keyword evidence="2" id="KW-1185">Reference proteome</keyword>
<dbReference type="EMBL" id="CP179252">
    <property type="protein sequence ID" value="XOU08905.1"/>
    <property type="molecule type" value="Genomic_DNA"/>
</dbReference>